<dbReference type="Pfam" id="PF04326">
    <property type="entry name" value="SLFN_AlbA_2"/>
    <property type="match status" value="1"/>
</dbReference>
<sequence length="500" mass="57115">MNVQINCSSSFRAWQPSTGQPCNRYALPRLPLNNHSLGSRALLDYSYYPFKNNLENIGADDLLRLKSVSEGWYIDYKVQGLKIPDFAKHLSGFANQYGGWLFIGVEEGSDGTRTASRFPGIPNDQLEKVSRDIREAAAAHVNPEVLYEERIISGPIEEIGLANGYCILIVGIPMSLNTPHIHSSGRIYRRLADQSKPKEETDRFILDELWRRGTNHQEKVTHFLGTIPDLPDAQSDMAWAHIYLRPAQHQVGPERKFSFDDFSRIIKNKDVSALGVWCPMQALQTTADGYLARQIDGNDPSLATLSFRWWHDGTARLDIPLNSYDFDSFSEVRDKHKYVDDFCELARLQGYSNIKIVDYSLLAQALASLANFYLQILNFKGDKRNTYSCFTLRNVFFTSPYVDSEVFLERIRENSIPITADNVISVPSEPKEENMFIHNFSVRDVDFTSQEKYQPIPYLYSAPIFYNIFHSVGIVSSPEEFTKDTEAWGFDKINSYTQDP</sequence>
<protein>
    <recommendedName>
        <fullName evidence="1">Schlafen AlbA-2 domain-containing protein</fullName>
    </recommendedName>
</protein>
<gene>
    <name evidence="2" type="ORF">CLH62_08840</name>
</gene>
<accession>A0A2G1VGB3</accession>
<proteinExistence type="predicted"/>
<evidence type="ECO:0000313" key="2">
    <source>
        <dbReference type="EMBL" id="PHQ25702.1"/>
    </source>
</evidence>
<dbReference type="EMBL" id="NTFI01000002">
    <property type="protein sequence ID" value="PHQ25702.1"/>
    <property type="molecule type" value="Genomic_DNA"/>
</dbReference>
<keyword evidence="3" id="KW-1185">Reference proteome</keyword>
<evidence type="ECO:0000313" key="3">
    <source>
        <dbReference type="Proteomes" id="UP000229044"/>
    </source>
</evidence>
<reference evidence="2 3" key="1">
    <citation type="submission" date="2017-09" db="EMBL/GenBank/DDBJ databases">
        <title>The draft genome sequences of Marinobacter guineae M3B.</title>
        <authorList>
            <person name="Cao J."/>
        </authorList>
    </citation>
    <scope>NUCLEOTIDE SEQUENCE [LARGE SCALE GENOMIC DNA]</scope>
    <source>
        <strain evidence="2 3">M3B</strain>
    </source>
</reference>
<dbReference type="InterPro" id="IPR007421">
    <property type="entry name" value="Schlafen_AlbA_2_dom"/>
</dbReference>
<dbReference type="Gene3D" id="3.30.950.30">
    <property type="entry name" value="Schlafen, AAA domain"/>
    <property type="match status" value="1"/>
</dbReference>
<dbReference type="OrthoDB" id="7593619at2"/>
<dbReference type="Proteomes" id="UP000229044">
    <property type="component" value="Unassembled WGS sequence"/>
</dbReference>
<comment type="caution">
    <text evidence="2">The sequence shown here is derived from an EMBL/GenBank/DDBJ whole genome shotgun (WGS) entry which is preliminary data.</text>
</comment>
<organism evidence="2 3">
    <name type="scientific">Marinobacter guineae</name>
    <dbReference type="NCBI Taxonomy" id="432303"/>
    <lineage>
        <taxon>Bacteria</taxon>
        <taxon>Pseudomonadati</taxon>
        <taxon>Pseudomonadota</taxon>
        <taxon>Gammaproteobacteria</taxon>
        <taxon>Pseudomonadales</taxon>
        <taxon>Marinobacteraceae</taxon>
        <taxon>Marinobacter</taxon>
    </lineage>
</organism>
<feature type="domain" description="Schlafen AlbA-2" evidence="1">
    <location>
        <begin position="72"/>
        <end position="197"/>
    </location>
</feature>
<evidence type="ECO:0000259" key="1">
    <source>
        <dbReference type="Pfam" id="PF04326"/>
    </source>
</evidence>
<name>A0A2G1VGB3_9GAMM</name>
<dbReference type="InterPro" id="IPR038461">
    <property type="entry name" value="Schlafen_AlbA_2_dom_sf"/>
</dbReference>
<dbReference type="AlphaFoldDB" id="A0A2G1VGB3"/>